<evidence type="ECO:0000256" key="12">
    <source>
        <dbReference type="ARBA" id="ARBA00044252"/>
    </source>
</evidence>
<evidence type="ECO:0000256" key="9">
    <source>
        <dbReference type="ARBA" id="ARBA00043990"/>
    </source>
</evidence>
<dbReference type="Gene3D" id="3.40.350.10">
    <property type="entry name" value="Creatinase/prolidase N-terminal domain"/>
    <property type="match status" value="1"/>
</dbReference>
<comment type="subunit">
    <text evidence="2">Homodimer.</text>
</comment>
<evidence type="ECO:0000256" key="11">
    <source>
        <dbReference type="ARBA" id="ARBA00044141"/>
    </source>
</evidence>
<dbReference type="SMART" id="SM01011">
    <property type="entry name" value="AMP_N"/>
    <property type="match status" value="1"/>
</dbReference>
<comment type="similarity">
    <text evidence="9">Belongs to the peptidase M24B family. Eukaryotic-type prolidase subfamily.</text>
</comment>
<dbReference type="STRING" id="361077.A0A152A9U5"/>
<dbReference type="InterPro" id="IPR007865">
    <property type="entry name" value="Aminopep_P_N"/>
</dbReference>
<dbReference type="GO" id="GO:0102009">
    <property type="term" value="F:proline dipeptidase activity"/>
    <property type="evidence" value="ECO:0007669"/>
    <property type="project" value="UniProtKB-EC"/>
</dbReference>
<evidence type="ECO:0000256" key="1">
    <source>
        <dbReference type="ARBA" id="ARBA00001936"/>
    </source>
</evidence>
<dbReference type="SUPFAM" id="SSF53092">
    <property type="entry name" value="Creatinase/prolidase N-terminal domain"/>
    <property type="match status" value="1"/>
</dbReference>
<evidence type="ECO:0000256" key="4">
    <source>
        <dbReference type="ARBA" id="ARBA00022723"/>
    </source>
</evidence>
<keyword evidence="18" id="KW-1185">Reference proteome</keyword>
<comment type="cofactor">
    <cofactor evidence="1">
        <name>Mn(2+)</name>
        <dbReference type="ChEBI" id="CHEBI:29035"/>
    </cofactor>
</comment>
<evidence type="ECO:0000256" key="2">
    <source>
        <dbReference type="ARBA" id="ARBA00011738"/>
    </source>
</evidence>
<dbReference type="InterPro" id="IPR052433">
    <property type="entry name" value="X-Pro_dipept-like"/>
</dbReference>
<gene>
    <name evidence="17" type="ORF">DLAC_00469</name>
</gene>
<evidence type="ECO:0000256" key="5">
    <source>
        <dbReference type="ARBA" id="ARBA00022801"/>
    </source>
</evidence>
<dbReference type="FunFam" id="3.90.230.10:FF:000002">
    <property type="entry name" value="Xaa-Pro aminopeptidase 3"/>
    <property type="match status" value="1"/>
</dbReference>
<keyword evidence="6" id="KW-0224">Dipeptidase</keyword>
<dbReference type="OMA" id="DAHALFF"/>
<dbReference type="InterPro" id="IPR029149">
    <property type="entry name" value="Creatin/AminoP/Spt16_N"/>
</dbReference>
<dbReference type="Gene3D" id="3.90.230.10">
    <property type="entry name" value="Creatinase/methionine aminopeptidase superfamily"/>
    <property type="match status" value="1"/>
</dbReference>
<organism evidence="17 18">
    <name type="scientific">Tieghemostelium lacteum</name>
    <name type="common">Slime mold</name>
    <name type="synonym">Dictyostelium lacteum</name>
    <dbReference type="NCBI Taxonomy" id="361077"/>
    <lineage>
        <taxon>Eukaryota</taxon>
        <taxon>Amoebozoa</taxon>
        <taxon>Evosea</taxon>
        <taxon>Eumycetozoa</taxon>
        <taxon>Dictyostelia</taxon>
        <taxon>Dictyosteliales</taxon>
        <taxon>Raperosteliaceae</taxon>
        <taxon>Tieghemostelium</taxon>
    </lineage>
</organism>
<dbReference type="GO" id="GO:0070006">
    <property type="term" value="F:metalloaminopeptidase activity"/>
    <property type="evidence" value="ECO:0007669"/>
    <property type="project" value="InterPro"/>
</dbReference>
<dbReference type="Pfam" id="PF00557">
    <property type="entry name" value="Peptidase_M24"/>
    <property type="match status" value="1"/>
</dbReference>
<evidence type="ECO:0000256" key="6">
    <source>
        <dbReference type="ARBA" id="ARBA00022997"/>
    </source>
</evidence>
<evidence type="ECO:0000256" key="15">
    <source>
        <dbReference type="ARBA" id="ARBA00048994"/>
    </source>
</evidence>
<protein>
    <recommendedName>
        <fullName evidence="11">Xaa-Pro dipeptidase</fullName>
        <ecNumber evidence="10">3.4.13.9</ecNumber>
    </recommendedName>
    <alternativeName>
        <fullName evidence="14">Imidodipeptidase</fullName>
    </alternativeName>
    <alternativeName>
        <fullName evidence="12">Peptidase D</fullName>
    </alternativeName>
    <alternativeName>
        <fullName evidence="13">Proline dipeptidase</fullName>
    </alternativeName>
</protein>
<dbReference type="CDD" id="cd01087">
    <property type="entry name" value="Prolidase"/>
    <property type="match status" value="1"/>
</dbReference>
<dbReference type="Pfam" id="PF05195">
    <property type="entry name" value="AMP_N"/>
    <property type="match status" value="1"/>
</dbReference>
<dbReference type="InterPro" id="IPR000994">
    <property type="entry name" value="Pept_M24"/>
</dbReference>
<dbReference type="PANTHER" id="PTHR48480:SF2">
    <property type="entry name" value="PEPTIDASE D"/>
    <property type="match status" value="1"/>
</dbReference>
<dbReference type="GO" id="GO:0006508">
    <property type="term" value="P:proteolysis"/>
    <property type="evidence" value="ECO:0007669"/>
    <property type="project" value="UniProtKB-KW"/>
</dbReference>
<keyword evidence="4" id="KW-0479">Metal-binding</keyword>
<evidence type="ECO:0000256" key="7">
    <source>
        <dbReference type="ARBA" id="ARBA00023049"/>
    </source>
</evidence>
<dbReference type="InterPro" id="IPR036005">
    <property type="entry name" value="Creatinase/aminopeptidase-like"/>
</dbReference>
<keyword evidence="7" id="KW-0482">Metalloprotease</keyword>
<evidence type="ECO:0000259" key="16">
    <source>
        <dbReference type="SMART" id="SM01011"/>
    </source>
</evidence>
<dbReference type="AlphaFoldDB" id="A0A152A9U5"/>
<evidence type="ECO:0000256" key="8">
    <source>
        <dbReference type="ARBA" id="ARBA00023211"/>
    </source>
</evidence>
<evidence type="ECO:0000256" key="13">
    <source>
        <dbReference type="ARBA" id="ARBA00044284"/>
    </source>
</evidence>
<name>A0A152A9U5_TIELA</name>
<proteinExistence type="inferred from homology"/>
<evidence type="ECO:0000256" key="3">
    <source>
        <dbReference type="ARBA" id="ARBA00022670"/>
    </source>
</evidence>
<comment type="caution">
    <text evidence="17">The sequence shown here is derived from an EMBL/GenBank/DDBJ whole genome shotgun (WGS) entry which is preliminary data.</text>
</comment>
<dbReference type="SUPFAM" id="SSF55920">
    <property type="entry name" value="Creatinase/aminopeptidase"/>
    <property type="match status" value="1"/>
</dbReference>
<evidence type="ECO:0000313" key="18">
    <source>
        <dbReference type="Proteomes" id="UP000076078"/>
    </source>
</evidence>
<dbReference type="EMBL" id="LODT01000001">
    <property type="protein sequence ID" value="KYR02984.1"/>
    <property type="molecule type" value="Genomic_DNA"/>
</dbReference>
<evidence type="ECO:0000256" key="10">
    <source>
        <dbReference type="ARBA" id="ARBA00044051"/>
    </source>
</evidence>
<keyword evidence="5" id="KW-0378">Hydrolase</keyword>
<reference evidence="17 18" key="1">
    <citation type="submission" date="2015-12" db="EMBL/GenBank/DDBJ databases">
        <title>Dictyostelia acquired genes for synthesis and detection of signals that induce cell-type specialization by lateral gene transfer from prokaryotes.</title>
        <authorList>
            <person name="Gloeckner G."/>
            <person name="Schaap P."/>
        </authorList>
    </citation>
    <scope>NUCLEOTIDE SEQUENCE [LARGE SCALE GENOMIC DNA]</scope>
    <source>
        <strain evidence="17 18">TK</strain>
    </source>
</reference>
<dbReference type="PANTHER" id="PTHR48480">
    <property type="match status" value="1"/>
</dbReference>
<comment type="catalytic activity">
    <reaction evidence="15">
        <text>Xaa-L-Pro dipeptide + H2O = an L-alpha-amino acid + L-proline</text>
        <dbReference type="Rhea" id="RHEA:76407"/>
        <dbReference type="ChEBI" id="CHEBI:15377"/>
        <dbReference type="ChEBI" id="CHEBI:59869"/>
        <dbReference type="ChEBI" id="CHEBI:60039"/>
        <dbReference type="ChEBI" id="CHEBI:195196"/>
        <dbReference type="EC" id="3.4.13.9"/>
    </reaction>
</comment>
<evidence type="ECO:0000313" key="17">
    <source>
        <dbReference type="EMBL" id="KYR02984.1"/>
    </source>
</evidence>
<keyword evidence="8" id="KW-0464">Manganese</keyword>
<dbReference type="EC" id="3.4.13.9" evidence="10"/>
<feature type="domain" description="Aminopeptidase P N-terminal" evidence="16">
    <location>
        <begin position="28"/>
        <end position="168"/>
    </location>
</feature>
<keyword evidence="3" id="KW-0645">Protease</keyword>
<accession>A0A152A9U5</accession>
<dbReference type="FunCoup" id="A0A152A9U5">
    <property type="interactions" value="384"/>
</dbReference>
<sequence>MTTCCEELHHDSHLSPGFYWLGNNTLKVSFLLHKENRERFVQRFLSNNKNIDDNSFLLLKGGESTTDYESDHEPLFRQEKFFFWGFGVSITDCYGLISLNSNGKAESVLVVPNFPQDYAVWFGTIHGKEHWKSIFLVDHVLFPEEMKDWLHARGTKTLYTLDGNVNSDSGQSLHKPTFAGIDEFTLDNKTAYNDYTECRVIKSAKEMDVIRYAVDATVASHMKVMKEIKAGMKEYQCESTYLHNAYSEWGCRNTGYTCICAANKNGAILHYGHAGEPNASTLKSGSLCLYDMGSEYHGYTADVTITFPVNGIFTDDQKLVYNAVLDANRQVIANIKPGVAWLDMHLLAERVILEHLVKGGLLKGSVEDLVKNDVGLVFFPHGLGHFFGLDTHDVGGYLDNAPKKVHSLRTTRTLKSGMCITVEPGCYFIDHLLNNLVLEKPQFVNIEVLQRFRGFGGIRLEDDILVTDNGSENLSAALPRTVEEIEKFMSKN</sequence>
<dbReference type="OrthoDB" id="10261878at2759"/>
<dbReference type="Proteomes" id="UP000076078">
    <property type="component" value="Unassembled WGS sequence"/>
</dbReference>
<dbReference type="GO" id="GO:0030145">
    <property type="term" value="F:manganese ion binding"/>
    <property type="evidence" value="ECO:0007669"/>
    <property type="project" value="InterPro"/>
</dbReference>
<evidence type="ECO:0000256" key="14">
    <source>
        <dbReference type="ARBA" id="ARBA00044351"/>
    </source>
</evidence>
<dbReference type="InParanoid" id="A0A152A9U5"/>